<dbReference type="EMBL" id="SSTD01016690">
    <property type="protein sequence ID" value="TYK00692.1"/>
    <property type="molecule type" value="Genomic_DNA"/>
</dbReference>
<organism evidence="2 4">
    <name type="scientific">Cucumis melo var. makuwa</name>
    <name type="common">Oriental melon</name>
    <dbReference type="NCBI Taxonomy" id="1194695"/>
    <lineage>
        <taxon>Eukaryota</taxon>
        <taxon>Viridiplantae</taxon>
        <taxon>Streptophyta</taxon>
        <taxon>Embryophyta</taxon>
        <taxon>Tracheophyta</taxon>
        <taxon>Spermatophyta</taxon>
        <taxon>Magnoliopsida</taxon>
        <taxon>eudicotyledons</taxon>
        <taxon>Gunneridae</taxon>
        <taxon>Pentapetalae</taxon>
        <taxon>rosids</taxon>
        <taxon>fabids</taxon>
        <taxon>Cucurbitales</taxon>
        <taxon>Cucurbitaceae</taxon>
        <taxon>Benincaseae</taxon>
        <taxon>Cucumis</taxon>
    </lineage>
</organism>
<sequence length="123" mass="14207">MRQRRWLELVKDYDCAILYHPSKANVVVDTLSRKVEKGRLEEVGQDEEFSIFSDDGLMFERRLCVPADSAVKTKLLTEAYSFPFFMHPSSEGTKTEVSRFVATLECARVKVGERVYGLRHRTT</sequence>
<accession>A0A5D3BPK4</accession>
<dbReference type="EMBL" id="SSTE01011117">
    <property type="protein sequence ID" value="KAA0052077.1"/>
    <property type="molecule type" value="Genomic_DNA"/>
</dbReference>
<evidence type="ECO:0000313" key="4">
    <source>
        <dbReference type="Proteomes" id="UP000321947"/>
    </source>
</evidence>
<dbReference type="AlphaFoldDB" id="A0A5D3BPK4"/>
<evidence type="ECO:0000313" key="3">
    <source>
        <dbReference type="Proteomes" id="UP000321393"/>
    </source>
</evidence>
<proteinExistence type="predicted"/>
<protein>
    <submittedName>
        <fullName evidence="2">Ty3-gypsy retrotransposon protein</fullName>
    </submittedName>
</protein>
<evidence type="ECO:0000313" key="2">
    <source>
        <dbReference type="EMBL" id="TYK00692.1"/>
    </source>
</evidence>
<comment type="caution">
    <text evidence="2">The sequence shown here is derived from an EMBL/GenBank/DDBJ whole genome shotgun (WGS) entry which is preliminary data.</text>
</comment>
<dbReference type="OrthoDB" id="1938712at2759"/>
<reference evidence="3 4" key="1">
    <citation type="submission" date="2019-08" db="EMBL/GenBank/DDBJ databases">
        <title>Draft genome sequences of two oriental melons (Cucumis melo L. var makuwa).</title>
        <authorList>
            <person name="Kwon S.-Y."/>
        </authorList>
    </citation>
    <scope>NUCLEOTIDE SEQUENCE [LARGE SCALE GENOMIC DNA]</scope>
    <source>
        <strain evidence="4">cv. Chang Bougi</strain>
        <strain evidence="3">cv. SW 3</strain>
        <tissue evidence="2">Leaf</tissue>
    </source>
</reference>
<dbReference type="Proteomes" id="UP000321393">
    <property type="component" value="Unassembled WGS sequence"/>
</dbReference>
<evidence type="ECO:0000313" key="1">
    <source>
        <dbReference type="EMBL" id="KAA0052077.1"/>
    </source>
</evidence>
<dbReference type="Proteomes" id="UP000321947">
    <property type="component" value="Unassembled WGS sequence"/>
</dbReference>
<name>A0A5D3BPK4_CUCMM</name>
<gene>
    <name evidence="2" type="ORF">E5676_scaffold1371G00380</name>
    <name evidence="1" type="ORF">E6C27_scaffold578G00500</name>
</gene>